<accession>A0A1G7N3L2</accession>
<evidence type="ECO:0000256" key="1">
    <source>
        <dbReference type="SAM" id="Phobius"/>
    </source>
</evidence>
<proteinExistence type="predicted"/>
<name>A0A1G7N3L2_9SPHI</name>
<keyword evidence="1" id="KW-1133">Transmembrane helix</keyword>
<dbReference type="EMBL" id="FNAI01000024">
    <property type="protein sequence ID" value="SDF68648.1"/>
    <property type="molecule type" value="Genomic_DNA"/>
</dbReference>
<dbReference type="STRING" id="1391627.SAMN05216464_12447"/>
<feature type="transmembrane region" description="Helical" evidence="1">
    <location>
        <begin position="12"/>
        <end position="30"/>
    </location>
</feature>
<sequence>MENIQRNNRIRTAVISGLIFGVFMGLYNIYTDNLKAGIIKGAISGVLYGVMSYFLFKPRANSKTIETENQAAINGKEV</sequence>
<gene>
    <name evidence="2" type="ORF">SAMN05216464_12447</name>
</gene>
<dbReference type="RefSeq" id="WP_091157195.1">
    <property type="nucleotide sequence ID" value="NZ_FNAI01000024.1"/>
</dbReference>
<feature type="transmembrane region" description="Helical" evidence="1">
    <location>
        <begin position="36"/>
        <end position="56"/>
    </location>
</feature>
<keyword evidence="3" id="KW-1185">Reference proteome</keyword>
<dbReference type="Proteomes" id="UP000199072">
    <property type="component" value="Unassembled WGS sequence"/>
</dbReference>
<dbReference type="AlphaFoldDB" id="A0A1G7N3L2"/>
<organism evidence="2 3">
    <name type="scientific">Mucilaginibacter pineti</name>
    <dbReference type="NCBI Taxonomy" id="1391627"/>
    <lineage>
        <taxon>Bacteria</taxon>
        <taxon>Pseudomonadati</taxon>
        <taxon>Bacteroidota</taxon>
        <taxon>Sphingobacteriia</taxon>
        <taxon>Sphingobacteriales</taxon>
        <taxon>Sphingobacteriaceae</taxon>
        <taxon>Mucilaginibacter</taxon>
    </lineage>
</organism>
<evidence type="ECO:0000313" key="3">
    <source>
        <dbReference type="Proteomes" id="UP000199072"/>
    </source>
</evidence>
<evidence type="ECO:0000313" key="2">
    <source>
        <dbReference type="EMBL" id="SDF68648.1"/>
    </source>
</evidence>
<keyword evidence="1" id="KW-0472">Membrane</keyword>
<reference evidence="2 3" key="1">
    <citation type="submission" date="2016-10" db="EMBL/GenBank/DDBJ databases">
        <authorList>
            <person name="de Groot N.N."/>
        </authorList>
    </citation>
    <scope>NUCLEOTIDE SEQUENCE [LARGE SCALE GENOMIC DNA]</scope>
    <source>
        <strain evidence="2 3">47C3B</strain>
    </source>
</reference>
<keyword evidence="1" id="KW-0812">Transmembrane</keyword>
<protein>
    <submittedName>
        <fullName evidence="2">Uncharacterized protein</fullName>
    </submittedName>
</protein>